<dbReference type="OrthoDB" id="5825263at2759"/>
<proteinExistence type="predicted"/>
<dbReference type="STRING" id="31234.E3M7M9"/>
<dbReference type="OMA" id="IFDDPYG"/>
<protein>
    <recommendedName>
        <fullName evidence="4">Lipoprotein</fullName>
    </recommendedName>
</protein>
<feature type="chain" id="PRO_5003176549" description="Lipoprotein" evidence="1">
    <location>
        <begin position="24"/>
        <end position="152"/>
    </location>
</feature>
<keyword evidence="1" id="KW-0732">Signal</keyword>
<name>E3M7M9_CAERE</name>
<dbReference type="FunCoup" id="E3M7M9">
    <property type="interactions" value="84"/>
</dbReference>
<dbReference type="eggNOG" id="ENOG502TIK3">
    <property type="taxonomic scope" value="Eukaryota"/>
</dbReference>
<dbReference type="AlphaFoldDB" id="E3M7M9"/>
<dbReference type="EMBL" id="DS268427">
    <property type="protein sequence ID" value="EFO93723.1"/>
    <property type="molecule type" value="Genomic_DNA"/>
</dbReference>
<evidence type="ECO:0008006" key="4">
    <source>
        <dbReference type="Google" id="ProtNLM"/>
    </source>
</evidence>
<reference evidence="2" key="1">
    <citation type="submission" date="2007-07" db="EMBL/GenBank/DDBJ databases">
        <title>PCAP assembly of the Caenorhabditis remanei genome.</title>
        <authorList>
            <consortium name="The Caenorhabditis remanei Sequencing Consortium"/>
            <person name="Wilson R.K."/>
        </authorList>
    </citation>
    <scope>NUCLEOTIDE SEQUENCE [LARGE SCALE GENOMIC DNA]</scope>
    <source>
        <strain evidence="2">PB4641</strain>
    </source>
</reference>
<keyword evidence="3" id="KW-1185">Reference proteome</keyword>
<sequence length="152" mass="17762">MSLKLKLFLICLNISLFSCASNAVERYTKKFSPKVLKEGDHISRKYPKHLMEVTMSFGMTEEKVLFIEAVIEDNFTDRFDTDSLNKIQEVTEEFISIIFYIHFQTVQKYLGGYWSIQFYDDPYMFFSTSFKRSPSFIVLDVNGKGVAVVKDR</sequence>
<feature type="signal peptide" evidence="1">
    <location>
        <begin position="1"/>
        <end position="23"/>
    </location>
</feature>
<evidence type="ECO:0000313" key="2">
    <source>
        <dbReference type="EMBL" id="EFO93723.1"/>
    </source>
</evidence>
<dbReference type="InParanoid" id="E3M7M9"/>
<dbReference type="HOGENOM" id="CLU_154076_0_0_1"/>
<dbReference type="Proteomes" id="UP000008281">
    <property type="component" value="Unassembled WGS sequence"/>
</dbReference>
<evidence type="ECO:0000313" key="3">
    <source>
        <dbReference type="Proteomes" id="UP000008281"/>
    </source>
</evidence>
<organism evidence="3">
    <name type="scientific">Caenorhabditis remanei</name>
    <name type="common">Caenorhabditis vulgaris</name>
    <dbReference type="NCBI Taxonomy" id="31234"/>
    <lineage>
        <taxon>Eukaryota</taxon>
        <taxon>Metazoa</taxon>
        <taxon>Ecdysozoa</taxon>
        <taxon>Nematoda</taxon>
        <taxon>Chromadorea</taxon>
        <taxon>Rhabditida</taxon>
        <taxon>Rhabditina</taxon>
        <taxon>Rhabditomorpha</taxon>
        <taxon>Rhabditoidea</taxon>
        <taxon>Rhabditidae</taxon>
        <taxon>Peloderinae</taxon>
        <taxon>Caenorhabditis</taxon>
    </lineage>
</organism>
<dbReference type="PROSITE" id="PS51257">
    <property type="entry name" value="PROKAR_LIPOPROTEIN"/>
    <property type="match status" value="1"/>
</dbReference>
<accession>E3M7M9</accession>
<gene>
    <name evidence="2" type="ORF">CRE_12756</name>
</gene>
<evidence type="ECO:0000256" key="1">
    <source>
        <dbReference type="SAM" id="SignalP"/>
    </source>
</evidence>